<evidence type="ECO:0000256" key="1">
    <source>
        <dbReference type="ARBA" id="ARBA00022741"/>
    </source>
</evidence>
<dbReference type="PANTHER" id="PTHR27005">
    <property type="entry name" value="WALL-ASSOCIATED RECEPTOR KINASE-LIKE 21"/>
    <property type="match status" value="1"/>
</dbReference>
<evidence type="ECO:0000256" key="2">
    <source>
        <dbReference type="ARBA" id="ARBA00022840"/>
    </source>
</evidence>
<sequence length="133" mass="15642">MANLIPSNFFSADQIREATDNFSESNHVFELSNGYYNWYSGKNENHHMLLIRKTVDKFYTYIDGKIFRDVAISSMVSGHKNSMKLIGCCLEFESPVMVYNGVKKHYKLEIREEPWKRRIKIAEDRHRNNRCGA</sequence>
<keyword evidence="3" id="KW-0808">Transferase</keyword>
<evidence type="ECO:0000313" key="3">
    <source>
        <dbReference type="EMBL" id="KAL1194899.1"/>
    </source>
</evidence>
<proteinExistence type="predicted"/>
<dbReference type="PANTHER" id="PTHR27005:SF188">
    <property type="entry name" value="INACTIVE SERINE_THREONINE-PROTEIN KINASE ZRK12-RELATED"/>
    <property type="match status" value="1"/>
</dbReference>
<dbReference type="GO" id="GO:0005524">
    <property type="term" value="F:ATP binding"/>
    <property type="evidence" value="ECO:0007669"/>
    <property type="project" value="UniProtKB-KW"/>
</dbReference>
<keyword evidence="3" id="KW-0418">Kinase</keyword>
<name>A0ABD0ZJQ7_CARAN</name>
<dbReference type="Gene3D" id="3.30.200.20">
    <property type="entry name" value="Phosphorylase Kinase, domain 1"/>
    <property type="match status" value="1"/>
</dbReference>
<accession>A0ABD0ZJQ7</accession>
<dbReference type="Proteomes" id="UP001558713">
    <property type="component" value="Unassembled WGS sequence"/>
</dbReference>
<dbReference type="InterPro" id="IPR045274">
    <property type="entry name" value="WAK-like"/>
</dbReference>
<keyword evidence="2" id="KW-0067">ATP-binding</keyword>
<gene>
    <name evidence="3" type="ORF">V5N11_020023</name>
</gene>
<dbReference type="AlphaFoldDB" id="A0ABD0ZJQ7"/>
<dbReference type="EMBL" id="JBANAX010000741">
    <property type="protein sequence ID" value="KAL1194899.1"/>
    <property type="molecule type" value="Genomic_DNA"/>
</dbReference>
<evidence type="ECO:0000313" key="4">
    <source>
        <dbReference type="Proteomes" id="UP001558713"/>
    </source>
</evidence>
<organism evidence="3 4">
    <name type="scientific">Cardamine amara subsp. amara</name>
    <dbReference type="NCBI Taxonomy" id="228776"/>
    <lineage>
        <taxon>Eukaryota</taxon>
        <taxon>Viridiplantae</taxon>
        <taxon>Streptophyta</taxon>
        <taxon>Embryophyta</taxon>
        <taxon>Tracheophyta</taxon>
        <taxon>Spermatophyta</taxon>
        <taxon>Magnoliopsida</taxon>
        <taxon>eudicotyledons</taxon>
        <taxon>Gunneridae</taxon>
        <taxon>Pentapetalae</taxon>
        <taxon>rosids</taxon>
        <taxon>malvids</taxon>
        <taxon>Brassicales</taxon>
        <taxon>Brassicaceae</taxon>
        <taxon>Cardamineae</taxon>
        <taxon>Cardamine</taxon>
    </lineage>
</organism>
<reference evidence="3 4" key="1">
    <citation type="submission" date="2024-04" db="EMBL/GenBank/DDBJ databases">
        <title>Genome assembly C_amara_ONT_v2.</title>
        <authorList>
            <person name="Yant L."/>
            <person name="Moore C."/>
            <person name="Slenker M."/>
        </authorList>
    </citation>
    <scope>NUCLEOTIDE SEQUENCE [LARGE SCALE GENOMIC DNA]</scope>
    <source>
        <tissue evidence="3">Leaf</tissue>
    </source>
</reference>
<keyword evidence="4" id="KW-1185">Reference proteome</keyword>
<dbReference type="GO" id="GO:0016301">
    <property type="term" value="F:kinase activity"/>
    <property type="evidence" value="ECO:0007669"/>
    <property type="project" value="UniProtKB-KW"/>
</dbReference>
<protein>
    <submittedName>
        <fullName evidence="3">Inactive serine/threonine-protein kinase ZRK12</fullName>
    </submittedName>
</protein>
<keyword evidence="1" id="KW-0547">Nucleotide-binding</keyword>
<comment type="caution">
    <text evidence="3">The sequence shown here is derived from an EMBL/GenBank/DDBJ whole genome shotgun (WGS) entry which is preliminary data.</text>
</comment>